<sequence>MSLKYSIKTTRVVNVTFDVFNNKGTAYVDDGSTFGINRCEYEKMLWDIKKKGAHIIEEKDYSGNSFQDLMNNIF</sequence>
<dbReference type="Proteomes" id="UP000827802">
    <property type="component" value="Segment"/>
</dbReference>
<evidence type="ECO:0000313" key="2">
    <source>
        <dbReference type="Proteomes" id="UP000827802"/>
    </source>
</evidence>
<accession>A0AAE8YPY7</accession>
<organism evidence="1 2">
    <name type="scientific">Citrobacter phage vB_CfrD_ElisaCorrea</name>
    <dbReference type="NCBI Taxonomy" id="2894791"/>
    <lineage>
        <taxon>Viruses</taxon>
        <taxon>Duplodnaviria</taxon>
        <taxon>Heunggongvirae</taxon>
        <taxon>Uroviricota</taxon>
        <taxon>Caudoviricetes</taxon>
        <taxon>Drexlerviridae</taxon>
        <taxon>Tempevirinae</taxon>
        <taxon>Tlsvirus</taxon>
        <taxon>Tlsvirus ecorrea</taxon>
    </lineage>
</organism>
<dbReference type="EMBL" id="OK499973">
    <property type="protein sequence ID" value="UGO48698.1"/>
    <property type="molecule type" value="Genomic_DNA"/>
</dbReference>
<evidence type="ECO:0000313" key="1">
    <source>
        <dbReference type="EMBL" id="UGO48698.1"/>
    </source>
</evidence>
<protein>
    <submittedName>
        <fullName evidence="1">Uncharacterized protein</fullName>
    </submittedName>
</protein>
<keyword evidence="2" id="KW-1185">Reference proteome</keyword>
<gene>
    <name evidence="1" type="ORF">ELISACORREA_37</name>
</gene>
<proteinExistence type="predicted"/>
<reference evidence="1 2" key="1">
    <citation type="submission" date="2021-10" db="EMBL/GenBank/DDBJ databases">
        <authorList>
            <person name="Correa E.C."/>
            <person name="Carson S.C."/>
            <person name="Rodriguez A.R."/>
            <person name="Thompson D.W."/>
            <person name="Grose J.H."/>
        </authorList>
    </citation>
    <scope>NUCLEOTIDE SEQUENCE [LARGE SCALE GENOMIC DNA]</scope>
</reference>
<name>A0AAE8YPY7_9CAUD</name>